<evidence type="ECO:0000256" key="2">
    <source>
        <dbReference type="ARBA" id="ARBA00022448"/>
    </source>
</evidence>
<dbReference type="InterPro" id="IPR036259">
    <property type="entry name" value="MFS_trans_sf"/>
</dbReference>
<accession>A0AA88DGH4</accession>
<name>A0AA88DGH4_FICCA</name>
<dbReference type="PANTHER" id="PTHR23504">
    <property type="entry name" value="MAJOR FACILITATOR SUPERFAMILY DOMAIN-CONTAINING PROTEIN 10"/>
    <property type="match status" value="1"/>
</dbReference>
<sequence>MVCDGGANCLALAYVITMQADHISEQGRASAFGIMSGVLSAAWICGTFAARFLSTDSTFQVAALTSMTAAVYMRVFLEESLPVEDGLRQPILKSGQDVEKSGEAPKRTQVSKKFPTLKDIFCLLKSSKTFSQAATVSFFNSLAEGGFQASLLYFLKARFHFNKDQFADLMLIVGVAGAISQLLFLPLLVPIVGEEKLLSIGLFVACIHVRSIASKQVGPGEQGKALGCLSGISSFATIISPFIFSPLTALFLSERAPFDFPGFSIMCVAFAMTIAFIQSTMIKNVPRVSSSITNNNDDDDDDNVED</sequence>
<keyword evidence="4 6" id="KW-1133">Transmembrane helix</keyword>
<dbReference type="PANTHER" id="PTHR23504:SF95">
    <property type="entry name" value="MAJOR FACILITATOR SUPERFAMILY PROTEIN"/>
    <property type="match status" value="1"/>
</dbReference>
<dbReference type="AlphaFoldDB" id="A0AA88DGH4"/>
<evidence type="ECO:0000256" key="1">
    <source>
        <dbReference type="ARBA" id="ARBA00004141"/>
    </source>
</evidence>
<protein>
    <recommendedName>
        <fullName evidence="9">Major facilitator superfamily (MFS) profile domain-containing protein</fullName>
    </recommendedName>
</protein>
<keyword evidence="8" id="KW-1185">Reference proteome</keyword>
<evidence type="ECO:0000256" key="3">
    <source>
        <dbReference type="ARBA" id="ARBA00022692"/>
    </source>
</evidence>
<dbReference type="Gene3D" id="1.20.1250.20">
    <property type="entry name" value="MFS general substrate transporter like domains"/>
    <property type="match status" value="1"/>
</dbReference>
<keyword evidence="2" id="KW-0813">Transport</keyword>
<comment type="subcellular location">
    <subcellularLocation>
        <location evidence="1">Membrane</location>
        <topology evidence="1">Multi-pass membrane protein</topology>
    </subcellularLocation>
</comment>
<dbReference type="GO" id="GO:0016020">
    <property type="term" value="C:membrane"/>
    <property type="evidence" value="ECO:0007669"/>
    <property type="project" value="UniProtKB-SubCell"/>
</dbReference>
<dbReference type="GO" id="GO:0022857">
    <property type="term" value="F:transmembrane transporter activity"/>
    <property type="evidence" value="ECO:0007669"/>
    <property type="project" value="InterPro"/>
</dbReference>
<evidence type="ECO:0000313" key="7">
    <source>
        <dbReference type="EMBL" id="GMN38229.1"/>
    </source>
</evidence>
<dbReference type="SUPFAM" id="SSF103473">
    <property type="entry name" value="MFS general substrate transporter"/>
    <property type="match status" value="1"/>
</dbReference>
<feature type="transmembrane region" description="Helical" evidence="6">
    <location>
        <begin position="31"/>
        <end position="53"/>
    </location>
</feature>
<evidence type="ECO:0000256" key="5">
    <source>
        <dbReference type="ARBA" id="ARBA00023136"/>
    </source>
</evidence>
<feature type="transmembrane region" description="Helical" evidence="6">
    <location>
        <begin position="258"/>
        <end position="277"/>
    </location>
</feature>
<feature type="transmembrane region" description="Helical" evidence="6">
    <location>
        <begin position="166"/>
        <end position="191"/>
    </location>
</feature>
<dbReference type="Proteomes" id="UP001187192">
    <property type="component" value="Unassembled WGS sequence"/>
</dbReference>
<reference evidence="7" key="1">
    <citation type="submission" date="2023-07" db="EMBL/GenBank/DDBJ databases">
        <title>draft genome sequence of fig (Ficus carica).</title>
        <authorList>
            <person name="Takahashi T."/>
            <person name="Nishimura K."/>
        </authorList>
    </citation>
    <scope>NUCLEOTIDE SEQUENCE</scope>
</reference>
<dbReference type="InterPro" id="IPR011701">
    <property type="entry name" value="MFS"/>
</dbReference>
<evidence type="ECO:0000313" key="8">
    <source>
        <dbReference type="Proteomes" id="UP001187192"/>
    </source>
</evidence>
<evidence type="ECO:0000256" key="6">
    <source>
        <dbReference type="SAM" id="Phobius"/>
    </source>
</evidence>
<gene>
    <name evidence="7" type="ORF">TIFTF001_007455</name>
</gene>
<dbReference type="EMBL" id="BTGU01000007">
    <property type="protein sequence ID" value="GMN38229.1"/>
    <property type="molecule type" value="Genomic_DNA"/>
</dbReference>
<proteinExistence type="predicted"/>
<comment type="caution">
    <text evidence="7">The sequence shown here is derived from an EMBL/GenBank/DDBJ whole genome shotgun (WGS) entry which is preliminary data.</text>
</comment>
<evidence type="ECO:0000256" key="4">
    <source>
        <dbReference type="ARBA" id="ARBA00022989"/>
    </source>
</evidence>
<evidence type="ECO:0008006" key="9">
    <source>
        <dbReference type="Google" id="ProtNLM"/>
    </source>
</evidence>
<feature type="transmembrane region" description="Helical" evidence="6">
    <location>
        <begin position="225"/>
        <end position="252"/>
    </location>
</feature>
<keyword evidence="3 6" id="KW-0812">Transmembrane</keyword>
<dbReference type="Pfam" id="PF07690">
    <property type="entry name" value="MFS_1"/>
    <property type="match status" value="1"/>
</dbReference>
<keyword evidence="5 6" id="KW-0472">Membrane</keyword>
<organism evidence="7 8">
    <name type="scientific">Ficus carica</name>
    <name type="common">Common fig</name>
    <dbReference type="NCBI Taxonomy" id="3494"/>
    <lineage>
        <taxon>Eukaryota</taxon>
        <taxon>Viridiplantae</taxon>
        <taxon>Streptophyta</taxon>
        <taxon>Embryophyta</taxon>
        <taxon>Tracheophyta</taxon>
        <taxon>Spermatophyta</taxon>
        <taxon>Magnoliopsida</taxon>
        <taxon>eudicotyledons</taxon>
        <taxon>Gunneridae</taxon>
        <taxon>Pentapetalae</taxon>
        <taxon>rosids</taxon>
        <taxon>fabids</taxon>
        <taxon>Rosales</taxon>
        <taxon>Moraceae</taxon>
        <taxon>Ficeae</taxon>
        <taxon>Ficus</taxon>
    </lineage>
</organism>